<name>A0AC60Q0D8_IXOPE</name>
<dbReference type="Proteomes" id="UP000805193">
    <property type="component" value="Unassembled WGS sequence"/>
</dbReference>
<accession>A0AC60Q0D8</accession>
<evidence type="ECO:0000313" key="1">
    <source>
        <dbReference type="EMBL" id="KAG0426931.1"/>
    </source>
</evidence>
<keyword evidence="2" id="KW-1185">Reference proteome</keyword>
<protein>
    <submittedName>
        <fullName evidence="1">Uncharacterized protein</fullName>
    </submittedName>
</protein>
<feature type="non-terminal residue" evidence="1">
    <location>
        <position position="1"/>
    </location>
</feature>
<reference evidence="1 2" key="1">
    <citation type="journal article" date="2020" name="Cell">
        <title>Large-Scale Comparative Analyses of Tick Genomes Elucidate Their Genetic Diversity and Vector Capacities.</title>
        <authorList>
            <consortium name="Tick Genome and Microbiome Consortium (TIGMIC)"/>
            <person name="Jia N."/>
            <person name="Wang J."/>
            <person name="Shi W."/>
            <person name="Du L."/>
            <person name="Sun Y."/>
            <person name="Zhan W."/>
            <person name="Jiang J.F."/>
            <person name="Wang Q."/>
            <person name="Zhang B."/>
            <person name="Ji P."/>
            <person name="Bell-Sakyi L."/>
            <person name="Cui X.M."/>
            <person name="Yuan T.T."/>
            <person name="Jiang B.G."/>
            <person name="Yang W.F."/>
            <person name="Lam T.T."/>
            <person name="Chang Q.C."/>
            <person name="Ding S.J."/>
            <person name="Wang X.J."/>
            <person name="Zhu J.G."/>
            <person name="Ruan X.D."/>
            <person name="Zhao L."/>
            <person name="Wei J.T."/>
            <person name="Ye R.Z."/>
            <person name="Que T.C."/>
            <person name="Du C.H."/>
            <person name="Zhou Y.H."/>
            <person name="Cheng J.X."/>
            <person name="Dai P.F."/>
            <person name="Guo W.B."/>
            <person name="Han X.H."/>
            <person name="Huang E.J."/>
            <person name="Li L.F."/>
            <person name="Wei W."/>
            <person name="Gao Y.C."/>
            <person name="Liu J.Z."/>
            <person name="Shao H.Z."/>
            <person name="Wang X."/>
            <person name="Wang C.C."/>
            <person name="Yang T.C."/>
            <person name="Huo Q.B."/>
            <person name="Li W."/>
            <person name="Chen H.Y."/>
            <person name="Chen S.E."/>
            <person name="Zhou L.G."/>
            <person name="Ni X.B."/>
            <person name="Tian J.H."/>
            <person name="Sheng Y."/>
            <person name="Liu T."/>
            <person name="Pan Y.S."/>
            <person name="Xia L.Y."/>
            <person name="Li J."/>
            <person name="Zhao F."/>
            <person name="Cao W.C."/>
        </authorList>
    </citation>
    <scope>NUCLEOTIDE SEQUENCE [LARGE SCALE GENOMIC DNA]</scope>
    <source>
        <strain evidence="1">Iper-2018</strain>
    </source>
</reference>
<evidence type="ECO:0000313" key="2">
    <source>
        <dbReference type="Proteomes" id="UP000805193"/>
    </source>
</evidence>
<comment type="caution">
    <text evidence="1">The sequence shown here is derived from an EMBL/GenBank/DDBJ whole genome shotgun (WGS) entry which is preliminary data.</text>
</comment>
<gene>
    <name evidence="1" type="ORF">HPB47_025987</name>
</gene>
<proteinExistence type="predicted"/>
<dbReference type="EMBL" id="JABSTQ010009671">
    <property type="protein sequence ID" value="KAG0426931.1"/>
    <property type="molecule type" value="Genomic_DNA"/>
</dbReference>
<organism evidence="1 2">
    <name type="scientific">Ixodes persulcatus</name>
    <name type="common">Taiga tick</name>
    <dbReference type="NCBI Taxonomy" id="34615"/>
    <lineage>
        <taxon>Eukaryota</taxon>
        <taxon>Metazoa</taxon>
        <taxon>Ecdysozoa</taxon>
        <taxon>Arthropoda</taxon>
        <taxon>Chelicerata</taxon>
        <taxon>Arachnida</taxon>
        <taxon>Acari</taxon>
        <taxon>Parasitiformes</taxon>
        <taxon>Ixodida</taxon>
        <taxon>Ixodoidea</taxon>
        <taxon>Ixodidae</taxon>
        <taxon>Ixodinae</taxon>
        <taxon>Ixodes</taxon>
    </lineage>
</organism>
<sequence>ENPLRAQKCGEQVDILKFMLSVISGQLPVASVASSPGPRQDVKDLEEGGSSGDCLTDDQHVIQANVKYHVAGRLEESEASGGEPGAQNPTVQLAPSRGE</sequence>